<sequence length="312" mass="34688">MLQLSPVHNLNTFFRLGIHCLVQAINRVHVFGEKFISEVAVVATTKWKLILFIVTIMYIFFKVLQKTREELKATEEVILITRLFQMIKNTQRPGVTTDIISLIEKHKIDVNRKHPKSESGLTLFLVSCPKLNNCACLSGDNCLILYMLNKGADINSNTSCKDSALHLASFFCGTQKVSNCLGVITSLFEAGCDINSQNWVGNTPLTIAASSGNCNLVQHLISLGADKSLCTNDGIYPMDFAINSGHLDAANLLAIAVPNPHVWDIVEPHTPPRVKLGLQSPCRQHLVNSSFRRSRMDFTKKQQHTAPSMIRC</sequence>
<organism evidence="5 6">
    <name type="scientific">Pocillopora damicornis</name>
    <name type="common">Cauliflower coral</name>
    <name type="synonym">Millepora damicornis</name>
    <dbReference type="NCBI Taxonomy" id="46731"/>
    <lineage>
        <taxon>Eukaryota</taxon>
        <taxon>Metazoa</taxon>
        <taxon>Cnidaria</taxon>
        <taxon>Anthozoa</taxon>
        <taxon>Hexacorallia</taxon>
        <taxon>Scleractinia</taxon>
        <taxon>Astrocoeniina</taxon>
        <taxon>Pocilloporidae</taxon>
        <taxon>Pocillopora</taxon>
    </lineage>
</organism>
<dbReference type="EMBL" id="RCHS01001996">
    <property type="protein sequence ID" value="RMX50242.1"/>
    <property type="molecule type" value="Genomic_DNA"/>
</dbReference>
<evidence type="ECO:0000256" key="3">
    <source>
        <dbReference type="PROSITE-ProRule" id="PRU00023"/>
    </source>
</evidence>
<evidence type="ECO:0000256" key="4">
    <source>
        <dbReference type="SAM" id="Phobius"/>
    </source>
</evidence>
<name>A0A3M6U976_POCDA</name>
<evidence type="ECO:0000313" key="6">
    <source>
        <dbReference type="Proteomes" id="UP000275408"/>
    </source>
</evidence>
<evidence type="ECO:0000256" key="2">
    <source>
        <dbReference type="ARBA" id="ARBA00023043"/>
    </source>
</evidence>
<comment type="caution">
    <text evidence="5">The sequence shown here is derived from an EMBL/GenBank/DDBJ whole genome shotgun (WGS) entry which is preliminary data.</text>
</comment>
<gene>
    <name evidence="5" type="ORF">pdam_00017195</name>
</gene>
<dbReference type="PROSITE" id="PS50297">
    <property type="entry name" value="ANK_REP_REGION"/>
    <property type="match status" value="1"/>
</dbReference>
<dbReference type="Pfam" id="PF12796">
    <property type="entry name" value="Ank_2"/>
    <property type="match status" value="1"/>
</dbReference>
<dbReference type="AlphaFoldDB" id="A0A3M6U976"/>
<dbReference type="OrthoDB" id="194358at2759"/>
<evidence type="ECO:0000313" key="5">
    <source>
        <dbReference type="EMBL" id="RMX50242.1"/>
    </source>
</evidence>
<keyword evidence="4" id="KW-0472">Membrane</keyword>
<proteinExistence type="predicted"/>
<keyword evidence="2 3" id="KW-0040">ANK repeat</keyword>
<keyword evidence="4" id="KW-0812">Transmembrane</keyword>
<feature type="repeat" description="ANK" evidence="3">
    <location>
        <begin position="200"/>
        <end position="232"/>
    </location>
</feature>
<keyword evidence="6" id="KW-1185">Reference proteome</keyword>
<dbReference type="Gene3D" id="1.25.40.20">
    <property type="entry name" value="Ankyrin repeat-containing domain"/>
    <property type="match status" value="1"/>
</dbReference>
<dbReference type="PANTHER" id="PTHR24198:SF165">
    <property type="entry name" value="ANKYRIN REPEAT-CONTAINING PROTEIN-RELATED"/>
    <property type="match status" value="1"/>
</dbReference>
<keyword evidence="1" id="KW-0677">Repeat</keyword>
<dbReference type="SUPFAM" id="SSF48403">
    <property type="entry name" value="Ankyrin repeat"/>
    <property type="match status" value="1"/>
</dbReference>
<dbReference type="PANTHER" id="PTHR24198">
    <property type="entry name" value="ANKYRIN REPEAT AND PROTEIN KINASE DOMAIN-CONTAINING PROTEIN"/>
    <property type="match status" value="1"/>
</dbReference>
<dbReference type="STRING" id="46731.A0A3M6U976"/>
<evidence type="ECO:0000256" key="1">
    <source>
        <dbReference type="ARBA" id="ARBA00022737"/>
    </source>
</evidence>
<dbReference type="InterPro" id="IPR002110">
    <property type="entry name" value="Ankyrin_rpt"/>
</dbReference>
<feature type="transmembrane region" description="Helical" evidence="4">
    <location>
        <begin position="47"/>
        <end position="64"/>
    </location>
</feature>
<dbReference type="SMART" id="SM00248">
    <property type="entry name" value="ANK"/>
    <property type="match status" value="3"/>
</dbReference>
<dbReference type="PROSITE" id="PS50088">
    <property type="entry name" value="ANK_REPEAT"/>
    <property type="match status" value="1"/>
</dbReference>
<reference evidence="5 6" key="1">
    <citation type="journal article" date="2018" name="Sci. Rep.">
        <title>Comparative analysis of the Pocillopora damicornis genome highlights role of immune system in coral evolution.</title>
        <authorList>
            <person name="Cunning R."/>
            <person name="Bay R.A."/>
            <person name="Gillette P."/>
            <person name="Baker A.C."/>
            <person name="Traylor-Knowles N."/>
        </authorList>
    </citation>
    <scope>NUCLEOTIDE SEQUENCE [LARGE SCALE GENOMIC DNA]</scope>
    <source>
        <strain evidence="5">RSMAS</strain>
        <tissue evidence="5">Whole animal</tissue>
    </source>
</reference>
<protein>
    <submittedName>
        <fullName evidence="5">Uncharacterized protein</fullName>
    </submittedName>
</protein>
<accession>A0A3M6U976</accession>
<keyword evidence="4" id="KW-1133">Transmembrane helix</keyword>
<dbReference type="InterPro" id="IPR036770">
    <property type="entry name" value="Ankyrin_rpt-contain_sf"/>
</dbReference>
<dbReference type="Proteomes" id="UP000275408">
    <property type="component" value="Unassembled WGS sequence"/>
</dbReference>